<feature type="compositionally biased region" description="Basic and acidic residues" evidence="1">
    <location>
        <begin position="1"/>
        <end position="16"/>
    </location>
</feature>
<feature type="region of interest" description="Disordered" evidence="1">
    <location>
        <begin position="1"/>
        <end position="520"/>
    </location>
</feature>
<evidence type="ECO:0000313" key="2">
    <source>
        <dbReference type="EMBL" id="OAS99822.1"/>
    </source>
</evidence>
<gene>
    <name evidence="2" type="ORF">BDCG_16334</name>
</gene>
<evidence type="ECO:0000256" key="1">
    <source>
        <dbReference type="SAM" id="MobiDB-lite"/>
    </source>
</evidence>
<feature type="compositionally biased region" description="Polar residues" evidence="1">
    <location>
        <begin position="251"/>
        <end position="261"/>
    </location>
</feature>
<feature type="compositionally biased region" description="Low complexity" evidence="1">
    <location>
        <begin position="135"/>
        <end position="171"/>
    </location>
</feature>
<feature type="compositionally biased region" description="Polar residues" evidence="1">
    <location>
        <begin position="269"/>
        <end position="281"/>
    </location>
</feature>
<feature type="compositionally biased region" description="Polar residues" evidence="1">
    <location>
        <begin position="344"/>
        <end position="359"/>
    </location>
</feature>
<feature type="compositionally biased region" description="Polar residues" evidence="1">
    <location>
        <begin position="90"/>
        <end position="114"/>
    </location>
</feature>
<organism evidence="2 3">
    <name type="scientific">Ajellomyces dermatitidis (strain ER-3 / ATCC MYA-2586)</name>
    <name type="common">Blastomyces dermatitidis</name>
    <dbReference type="NCBI Taxonomy" id="559297"/>
    <lineage>
        <taxon>Eukaryota</taxon>
        <taxon>Fungi</taxon>
        <taxon>Dikarya</taxon>
        <taxon>Ascomycota</taxon>
        <taxon>Pezizomycotina</taxon>
        <taxon>Eurotiomycetes</taxon>
        <taxon>Eurotiomycetidae</taxon>
        <taxon>Onygenales</taxon>
        <taxon>Ajellomycetaceae</taxon>
        <taxon>Blastomyces</taxon>
    </lineage>
</organism>
<dbReference type="RefSeq" id="XP_045279550.1">
    <property type="nucleotide sequence ID" value="XM_045425584.1"/>
</dbReference>
<feature type="compositionally biased region" description="Low complexity" evidence="1">
    <location>
        <begin position="295"/>
        <end position="304"/>
    </location>
</feature>
<feature type="compositionally biased region" description="Basic residues" evidence="1">
    <location>
        <begin position="332"/>
        <end position="342"/>
    </location>
</feature>
<reference evidence="3" key="1">
    <citation type="journal article" date="2015" name="PLoS Genet.">
        <title>The dynamic genome and transcriptome of the human fungal pathogen Blastomyces and close relative Emmonsia.</title>
        <authorList>
            <person name="Munoz J.F."/>
            <person name="Gauthier G.M."/>
            <person name="Desjardins C.A."/>
            <person name="Gallo J.E."/>
            <person name="Holder J."/>
            <person name="Sullivan T.D."/>
            <person name="Marty A.J."/>
            <person name="Carmen J.C."/>
            <person name="Chen Z."/>
            <person name="Ding L."/>
            <person name="Gujja S."/>
            <person name="Magrini V."/>
            <person name="Misas E."/>
            <person name="Mitreva M."/>
            <person name="Priest M."/>
            <person name="Saif S."/>
            <person name="Whiston E.A."/>
            <person name="Young S."/>
            <person name="Zeng Q."/>
            <person name="Goldman W.E."/>
            <person name="Mardis E.R."/>
            <person name="Taylor J.W."/>
            <person name="McEwen J.G."/>
            <person name="Clay O.K."/>
            <person name="Klein B.S."/>
            <person name="Cuomo C.A."/>
        </authorList>
    </citation>
    <scope>NUCLEOTIDE SEQUENCE [LARGE SCALE GENOMIC DNA]</scope>
    <source>
        <strain evidence="3">ER-3 / ATCC MYA-2586</strain>
    </source>
</reference>
<feature type="compositionally biased region" description="Low complexity" evidence="1">
    <location>
        <begin position="232"/>
        <end position="247"/>
    </location>
</feature>
<feature type="compositionally biased region" description="Low complexity" evidence="1">
    <location>
        <begin position="373"/>
        <end position="385"/>
    </location>
</feature>
<feature type="compositionally biased region" description="Low complexity" evidence="1">
    <location>
        <begin position="314"/>
        <end position="328"/>
    </location>
</feature>
<name>A0ABX2VT63_AJEDR</name>
<evidence type="ECO:0000313" key="3">
    <source>
        <dbReference type="Proteomes" id="UP000002039"/>
    </source>
</evidence>
<proteinExistence type="predicted"/>
<dbReference type="GeneID" id="69031226"/>
<dbReference type="Proteomes" id="UP000002039">
    <property type="component" value="Unassembled WGS sequence"/>
</dbReference>
<sequence length="520" mass="57511">MPKQDFDSASLPRDDTTVQPKSALPHPSQLIGIKQQSPAVSPAKEPARPSSTPAQVFPEPPRQVPAKRSNIMNILNDDAEEPPSRKKFASDQSSAANTPQLYSISHSMSQQSQLPPREESVHSSRQLQHQRSHYLPQQSQVPQQNQLSNTPSRSYPEYSSYSVGSVTGSGTATQDWMARLDPRGQQQSQATDHGLSRLPAQQAPSLGYMSTAQQATNSGSNLHQQAQQQHRSSYNPQPSQPVQQSQPAGFQGQSQHQSNINLGKRDSPLTLQAQPFHPSSPQHRHTSVPYSRRTSQQQQQPSSPLHISASALPQTQQHSSYTQSHLSQPPQRQHHSSARHQLGHNPQHNGQSGSGSQHMQHIVPPTSPHHHPTSSLRQSQQQQHQHQPRHHQQQQQHHPQHISPLGLGNQHSTSSFGHNPSHLQPAHRTSSNISISSPNPHQNANLGRPYTPPSALHQPSPGGPSYSSGIVAPHPNQGPQQQGLHPMHQHQHPNQHQHQQLHSRLPGPTHHRAYSQDSRQ</sequence>
<protein>
    <submittedName>
        <fullName evidence="2">Uncharacterized protein</fullName>
    </submittedName>
</protein>
<feature type="compositionally biased region" description="Low complexity" evidence="1">
    <location>
        <begin position="430"/>
        <end position="440"/>
    </location>
</feature>
<feature type="compositionally biased region" description="Polar residues" evidence="1">
    <location>
        <begin position="409"/>
        <end position="422"/>
    </location>
</feature>
<keyword evidence="3" id="KW-1185">Reference proteome</keyword>
<accession>A0ABX2VT63</accession>
<feature type="compositionally biased region" description="Polar residues" evidence="1">
    <location>
        <begin position="202"/>
        <end position="231"/>
    </location>
</feature>
<feature type="compositionally biased region" description="Low complexity" evidence="1">
    <location>
        <begin position="459"/>
        <end position="469"/>
    </location>
</feature>
<dbReference type="EMBL" id="EQ999973">
    <property type="protein sequence ID" value="OAS99822.1"/>
    <property type="molecule type" value="Genomic_DNA"/>
</dbReference>
<feature type="compositionally biased region" description="Basic residues" evidence="1">
    <location>
        <begin position="487"/>
        <end position="501"/>
    </location>
</feature>